<evidence type="ECO:0000313" key="2">
    <source>
        <dbReference type="EMBL" id="WAQ83913.1"/>
    </source>
</evidence>
<keyword evidence="3" id="KW-1185">Reference proteome</keyword>
<gene>
    <name evidence="2" type="ORF">PtA15_4A363</name>
</gene>
<dbReference type="EMBL" id="CP110424">
    <property type="protein sequence ID" value="WAQ83913.1"/>
    <property type="molecule type" value="Genomic_DNA"/>
</dbReference>
<organism evidence="2 3">
    <name type="scientific">Puccinia triticina</name>
    <dbReference type="NCBI Taxonomy" id="208348"/>
    <lineage>
        <taxon>Eukaryota</taxon>
        <taxon>Fungi</taxon>
        <taxon>Dikarya</taxon>
        <taxon>Basidiomycota</taxon>
        <taxon>Pucciniomycotina</taxon>
        <taxon>Pucciniomycetes</taxon>
        <taxon>Pucciniales</taxon>
        <taxon>Pucciniaceae</taxon>
        <taxon>Puccinia</taxon>
    </lineage>
</organism>
<evidence type="ECO:0000256" key="1">
    <source>
        <dbReference type="SAM" id="MobiDB-lite"/>
    </source>
</evidence>
<reference evidence="2" key="1">
    <citation type="submission" date="2022-10" db="EMBL/GenBank/DDBJ databases">
        <title>Puccinia triticina Genome sequencing and assembly.</title>
        <authorList>
            <person name="Li C."/>
        </authorList>
    </citation>
    <scope>NUCLEOTIDE SEQUENCE</scope>
    <source>
        <strain evidence="2">Pt15</strain>
    </source>
</reference>
<dbReference type="Proteomes" id="UP001164743">
    <property type="component" value="Chromosome 4A"/>
</dbReference>
<accession>A0ABY7CG82</accession>
<feature type="region of interest" description="Disordered" evidence="1">
    <location>
        <begin position="413"/>
        <end position="438"/>
    </location>
</feature>
<name>A0ABY7CG82_9BASI</name>
<dbReference type="RefSeq" id="XP_053019468.1">
    <property type="nucleotide sequence ID" value="XM_053168239.1"/>
</dbReference>
<dbReference type="GeneID" id="77809134"/>
<proteinExistence type="predicted"/>
<sequence>MCHPADPATITTPASTRSTDGKISIGIEYELFVRVQKNGQSESKMKRMSSKGRVVPMELNLDKLDFSLLKTLVIQHLENINVRIYPIEIIAAQADRASALEWSYIILEPGEFDRDTSTLAEDNGSFKSFVNAAHKSSKDAEIYLILNMEKDNLAIVTVVVSDLPREPAGGAAVSFNLNAISNKRASANHSANQFQMSHVIMDRSLRPAGSLQPSQPNSSHQATPPLTRLAAHNKTNESVAGRFTPRFRARTIPAGTGVTSPMRATISPARLAVAPYTVRSPTQGASAAIHPDLDGAARDKELTPIIPMLRSKNEDSNPGPNNAGDVPDGPEDSNPGPDNASDVPDGPENHRSEPTPDETPLQQEAMSVERLADELGLDVGQIERVRQVAALSEADRVLATLMYLESIRARVKPSGTQRGPEHVPAPVHIPPVDVNPSRGFIYHRDVRVRQPTQD</sequence>
<protein>
    <submittedName>
        <fullName evidence="2">Uncharacterized protein</fullName>
    </submittedName>
</protein>
<feature type="region of interest" description="Disordered" evidence="1">
    <location>
        <begin position="309"/>
        <end position="362"/>
    </location>
</feature>
<evidence type="ECO:0000313" key="3">
    <source>
        <dbReference type="Proteomes" id="UP001164743"/>
    </source>
</evidence>